<dbReference type="Proteomes" id="UP001595526">
    <property type="component" value="Unassembled WGS sequence"/>
</dbReference>
<dbReference type="EMBL" id="JBHRTA010000062">
    <property type="protein sequence ID" value="MFC3200099.1"/>
    <property type="molecule type" value="Genomic_DNA"/>
</dbReference>
<name>A0ABV7JTJ3_9SPHI</name>
<evidence type="ECO:0000313" key="1">
    <source>
        <dbReference type="EMBL" id="MFC3200099.1"/>
    </source>
</evidence>
<gene>
    <name evidence="1" type="ORF">ACFOET_20935</name>
</gene>
<sequence length="52" mass="5880">MATGNAAPLNSIDIRYLRYYEPDSSYRVRATVKLLLNEQPFRMPTSDGTSKA</sequence>
<protein>
    <submittedName>
        <fullName evidence="1">Uncharacterized protein</fullName>
    </submittedName>
</protein>
<evidence type="ECO:0000313" key="2">
    <source>
        <dbReference type="Proteomes" id="UP001595526"/>
    </source>
</evidence>
<keyword evidence="2" id="KW-1185">Reference proteome</keyword>
<comment type="caution">
    <text evidence="1">The sequence shown here is derived from an EMBL/GenBank/DDBJ whole genome shotgun (WGS) entry which is preliminary data.</text>
</comment>
<dbReference type="RefSeq" id="WP_379026353.1">
    <property type="nucleotide sequence ID" value="NZ_JBHRTA010000062.1"/>
</dbReference>
<proteinExistence type="predicted"/>
<accession>A0ABV7JTJ3</accession>
<organism evidence="1 2">
    <name type="scientific">Parapedobacter deserti</name>
    <dbReference type="NCBI Taxonomy" id="1912957"/>
    <lineage>
        <taxon>Bacteria</taxon>
        <taxon>Pseudomonadati</taxon>
        <taxon>Bacteroidota</taxon>
        <taxon>Sphingobacteriia</taxon>
        <taxon>Sphingobacteriales</taxon>
        <taxon>Sphingobacteriaceae</taxon>
        <taxon>Parapedobacter</taxon>
    </lineage>
</organism>
<reference evidence="2" key="1">
    <citation type="journal article" date="2019" name="Int. J. Syst. Evol. Microbiol.">
        <title>The Global Catalogue of Microorganisms (GCM) 10K type strain sequencing project: providing services to taxonomists for standard genome sequencing and annotation.</title>
        <authorList>
            <consortium name="The Broad Institute Genomics Platform"/>
            <consortium name="The Broad Institute Genome Sequencing Center for Infectious Disease"/>
            <person name="Wu L."/>
            <person name="Ma J."/>
        </authorList>
    </citation>
    <scope>NUCLEOTIDE SEQUENCE [LARGE SCALE GENOMIC DNA]</scope>
    <source>
        <strain evidence="2">KCTC 52416</strain>
    </source>
</reference>